<dbReference type="InterPro" id="IPR013783">
    <property type="entry name" value="Ig-like_fold"/>
</dbReference>
<dbReference type="InterPro" id="IPR017853">
    <property type="entry name" value="GH"/>
</dbReference>
<dbReference type="InterPro" id="IPR001764">
    <property type="entry name" value="Glyco_hydro_3_N"/>
</dbReference>
<dbReference type="InterPro" id="IPR026891">
    <property type="entry name" value="Fn3-like"/>
</dbReference>
<protein>
    <submittedName>
        <fullName evidence="4">Beta-glucosidase</fullName>
    </submittedName>
</protein>
<evidence type="ECO:0000313" key="4">
    <source>
        <dbReference type="EMBL" id="ELZ19954.1"/>
    </source>
</evidence>
<organism evidence="4 5">
    <name type="scientific">Halosimplex carlsbadense 2-9-1</name>
    <dbReference type="NCBI Taxonomy" id="797114"/>
    <lineage>
        <taxon>Archaea</taxon>
        <taxon>Methanobacteriati</taxon>
        <taxon>Methanobacteriota</taxon>
        <taxon>Stenosarchaea group</taxon>
        <taxon>Halobacteria</taxon>
        <taxon>Halobacteriales</taxon>
        <taxon>Haloarculaceae</taxon>
        <taxon>Halosimplex</taxon>
    </lineage>
</organism>
<dbReference type="SMART" id="SM01217">
    <property type="entry name" value="Fn3_like"/>
    <property type="match status" value="1"/>
</dbReference>
<feature type="domain" description="Fibronectin type III-like" evidence="3">
    <location>
        <begin position="672"/>
        <end position="741"/>
    </location>
</feature>
<sequence length="776" mass="82537">MTGSERPPYRDPTLSTERRVNDLLERMTLAEKVAQLGGLAPSQLFDDGEFDREYAESRLADGIGEFTRLCGEGDFVPREGAAAVAEAQSILDETRLGVPAIAHEECLSGYMGPGGSTFPQSIGLASTWEPALVEEITTEIRRQLRSIGVAHALSPVADLARDLRWGRTEETFGEDQYLVARMVCGYVSGLQGDGPADGVAATPKHFVGHGAPSGGKNRGSVSLGPRELREHLFPFEAAVREADAESVMNAYHDIDGVPCASSTRLLTDRLREEWGFDGLVVSDYGAVTNLRTEHGVAADDREAAVAALRAGIDVELANVEAYEELVGAVEDGDLDEAVVDRAVRRVLRTKVRKGLFEADPADPETAAEAFETDDQRALARRAARESVTLLADGDDLLPLDDDAAVAAVGPKADATEGLLGDYAYLAHFPELEDEQAGIDIVSPLDGLEARLGAEGVTHAPGCTLTGPDTGDIETAVEAAADADVAVAFVGGNSTIDHSDTDEAVAERPAVSISGEGRDVTDLGLPGVQTALVEAVAETGTPLVVVVLSGKAHALESVADSASALVHAWLPGEEGGNGVADVLFGDHNPSGRLPVSLPRDAGQLPVHYGRKPNDVRNDYVFTPGDALFPFGHGESYTSFEYGDIELSADAIGTDGTVEASVTVENVGDRAGHEVVQWYSHARHPPLVRPVQQLRGFRRVFLEPGERVGVSLELGATQLSFLDEAERPAVHPGAYELRAGRSAEDIRATERFDIGGEKRPLDAGERRLFSDVRVDADR</sequence>
<reference evidence="4 5" key="1">
    <citation type="journal article" date="2014" name="PLoS Genet.">
        <title>Phylogenetically driven sequencing of extremely halophilic archaea reveals strategies for static and dynamic osmo-response.</title>
        <authorList>
            <person name="Becker E.A."/>
            <person name="Seitzer P.M."/>
            <person name="Tritt A."/>
            <person name="Larsen D."/>
            <person name="Krusor M."/>
            <person name="Yao A.I."/>
            <person name="Wu D."/>
            <person name="Madern D."/>
            <person name="Eisen J.A."/>
            <person name="Darling A.E."/>
            <person name="Facciotti M.T."/>
        </authorList>
    </citation>
    <scope>NUCLEOTIDE SEQUENCE [LARGE SCALE GENOMIC DNA]</scope>
    <source>
        <strain evidence="4 5">2-9-1</strain>
    </source>
</reference>
<evidence type="ECO:0000313" key="5">
    <source>
        <dbReference type="Proteomes" id="UP000011626"/>
    </source>
</evidence>
<dbReference type="FunFam" id="2.60.40.10:FF:000495">
    <property type="entry name" value="Periplasmic beta-glucosidase"/>
    <property type="match status" value="1"/>
</dbReference>
<dbReference type="PANTHER" id="PTHR30620">
    <property type="entry name" value="PERIPLASMIC BETA-GLUCOSIDASE-RELATED"/>
    <property type="match status" value="1"/>
</dbReference>
<dbReference type="InterPro" id="IPR002772">
    <property type="entry name" value="Glyco_hydro_3_C"/>
</dbReference>
<dbReference type="SUPFAM" id="SSF52279">
    <property type="entry name" value="Beta-D-glucan exohydrolase, C-terminal domain"/>
    <property type="match status" value="1"/>
</dbReference>
<comment type="caution">
    <text evidence="4">The sequence shown here is derived from an EMBL/GenBank/DDBJ whole genome shotgun (WGS) entry which is preliminary data.</text>
</comment>
<dbReference type="InterPro" id="IPR036962">
    <property type="entry name" value="Glyco_hydro_3_N_sf"/>
</dbReference>
<gene>
    <name evidence="4" type="ORF">C475_21689</name>
</gene>
<dbReference type="PATRIC" id="fig|797114.5.peg.4375"/>
<dbReference type="RefSeq" id="WP_006886001.1">
    <property type="nucleotide sequence ID" value="NZ_AOIU01000048.1"/>
</dbReference>
<keyword evidence="2" id="KW-0378">Hydrolase</keyword>
<dbReference type="Pfam" id="PF14310">
    <property type="entry name" value="Fn3-like"/>
    <property type="match status" value="1"/>
</dbReference>
<proteinExistence type="inferred from homology"/>
<dbReference type="InterPro" id="IPR051915">
    <property type="entry name" value="Cellulose_Degrad_GH3"/>
</dbReference>
<dbReference type="eggNOG" id="arCOG04634">
    <property type="taxonomic scope" value="Archaea"/>
</dbReference>
<keyword evidence="5" id="KW-1185">Reference proteome</keyword>
<dbReference type="Pfam" id="PF01915">
    <property type="entry name" value="Glyco_hydro_3_C"/>
    <property type="match status" value="1"/>
</dbReference>
<accession>M0CDL2</accession>
<dbReference type="STRING" id="797114.C475_21689"/>
<dbReference type="EMBL" id="AOIU01000048">
    <property type="protein sequence ID" value="ELZ19954.1"/>
    <property type="molecule type" value="Genomic_DNA"/>
</dbReference>
<dbReference type="Proteomes" id="UP000011626">
    <property type="component" value="Unassembled WGS sequence"/>
</dbReference>
<dbReference type="Gene3D" id="3.40.50.1700">
    <property type="entry name" value="Glycoside hydrolase family 3 C-terminal domain"/>
    <property type="match status" value="1"/>
</dbReference>
<evidence type="ECO:0000256" key="2">
    <source>
        <dbReference type="ARBA" id="ARBA00022801"/>
    </source>
</evidence>
<evidence type="ECO:0000259" key="3">
    <source>
        <dbReference type="SMART" id="SM01217"/>
    </source>
</evidence>
<dbReference type="GO" id="GO:0009251">
    <property type="term" value="P:glucan catabolic process"/>
    <property type="evidence" value="ECO:0007669"/>
    <property type="project" value="TreeGrafter"/>
</dbReference>
<evidence type="ECO:0000256" key="1">
    <source>
        <dbReference type="ARBA" id="ARBA00005336"/>
    </source>
</evidence>
<dbReference type="Gene3D" id="3.20.20.300">
    <property type="entry name" value="Glycoside hydrolase, family 3, N-terminal domain"/>
    <property type="match status" value="1"/>
</dbReference>
<dbReference type="SUPFAM" id="SSF51445">
    <property type="entry name" value="(Trans)glycosidases"/>
    <property type="match status" value="1"/>
</dbReference>
<dbReference type="GO" id="GO:0008422">
    <property type="term" value="F:beta-glucosidase activity"/>
    <property type="evidence" value="ECO:0007669"/>
    <property type="project" value="TreeGrafter"/>
</dbReference>
<dbReference type="AlphaFoldDB" id="M0CDL2"/>
<name>M0CDL2_9EURY</name>
<dbReference type="InterPro" id="IPR036881">
    <property type="entry name" value="Glyco_hydro_3_C_sf"/>
</dbReference>
<dbReference type="Pfam" id="PF00933">
    <property type="entry name" value="Glyco_hydro_3"/>
    <property type="match status" value="1"/>
</dbReference>
<dbReference type="Gene3D" id="2.60.40.10">
    <property type="entry name" value="Immunoglobulins"/>
    <property type="match status" value="1"/>
</dbReference>
<comment type="similarity">
    <text evidence="1">Belongs to the glycosyl hydrolase 3 family.</text>
</comment>
<dbReference type="PRINTS" id="PR00133">
    <property type="entry name" value="GLHYDRLASE3"/>
</dbReference>
<dbReference type="PANTHER" id="PTHR30620:SF123">
    <property type="entry name" value="BETA-XYLOSIDASE"/>
    <property type="match status" value="1"/>
</dbReference>